<dbReference type="PROSITE" id="PS51910">
    <property type="entry name" value="GH18_2"/>
    <property type="match status" value="1"/>
</dbReference>
<proteinExistence type="predicted"/>
<feature type="domain" description="GH18" evidence="1">
    <location>
        <begin position="1"/>
        <end position="45"/>
    </location>
</feature>
<dbReference type="AlphaFoldDB" id="A0A482T159"/>
<organism evidence="2 3">
    <name type="scientific">Halogeometricum borinquense</name>
    <dbReference type="NCBI Taxonomy" id="60847"/>
    <lineage>
        <taxon>Archaea</taxon>
        <taxon>Methanobacteriati</taxon>
        <taxon>Methanobacteriota</taxon>
        <taxon>Stenosarchaea group</taxon>
        <taxon>Halobacteria</taxon>
        <taxon>Halobacteriales</taxon>
        <taxon>Haloferacaceae</taxon>
        <taxon>Halogeometricum</taxon>
    </lineage>
</organism>
<sequence>YDDPASIEEKVKLAQSEGLGGVMFWELSQDYNGTLLDAIHGQINQ</sequence>
<evidence type="ECO:0000313" key="3">
    <source>
        <dbReference type="Proteomes" id="UP000294028"/>
    </source>
</evidence>
<dbReference type="InterPro" id="IPR001223">
    <property type="entry name" value="Glyco_hydro18_cat"/>
</dbReference>
<reference evidence="2 3" key="1">
    <citation type="submission" date="2018-12" db="EMBL/GenBank/DDBJ databases">
        <title>Genome analysis provides insights into bioremediation potentialities of Halogeometricum borinquense strain N11.</title>
        <authorList>
            <person name="Najjari A."/>
            <person name="Youssef N."/>
            <person name="Fhoula I."/>
            <person name="Ben Dhia O."/>
            <person name="Mahjoubi M."/>
            <person name="Ouzari H.I."/>
            <person name="Cherif A."/>
        </authorList>
    </citation>
    <scope>NUCLEOTIDE SEQUENCE [LARGE SCALE GENOMIC DNA]</scope>
    <source>
        <strain evidence="2 3">N11</strain>
    </source>
</reference>
<comment type="caution">
    <text evidence="2">The sequence shown here is derived from an EMBL/GenBank/DDBJ whole genome shotgun (WGS) entry which is preliminary data.</text>
</comment>
<dbReference type="SUPFAM" id="SSF51445">
    <property type="entry name" value="(Trans)glycosidases"/>
    <property type="match status" value="1"/>
</dbReference>
<accession>A0A482T159</accession>
<name>A0A482T159_9EURY</name>
<dbReference type="RefSeq" id="WP_129786690.1">
    <property type="nucleotide sequence ID" value="NZ_RZHH01000003.1"/>
</dbReference>
<dbReference type="GO" id="GO:0005975">
    <property type="term" value="P:carbohydrate metabolic process"/>
    <property type="evidence" value="ECO:0007669"/>
    <property type="project" value="InterPro"/>
</dbReference>
<dbReference type="InterPro" id="IPR017853">
    <property type="entry name" value="GH"/>
</dbReference>
<evidence type="ECO:0000313" key="2">
    <source>
        <dbReference type="EMBL" id="RYJ08716.1"/>
    </source>
</evidence>
<dbReference type="Pfam" id="PF00704">
    <property type="entry name" value="Glyco_hydro_18"/>
    <property type="match status" value="1"/>
</dbReference>
<feature type="non-terminal residue" evidence="2">
    <location>
        <position position="1"/>
    </location>
</feature>
<gene>
    <name evidence="2" type="ORF">ELS19_16920</name>
</gene>
<evidence type="ECO:0000259" key="1">
    <source>
        <dbReference type="PROSITE" id="PS51910"/>
    </source>
</evidence>
<protein>
    <recommendedName>
        <fullName evidence="1">GH18 domain-containing protein</fullName>
    </recommendedName>
</protein>
<dbReference type="EMBL" id="RZHH01000003">
    <property type="protein sequence ID" value="RYJ08716.1"/>
    <property type="molecule type" value="Genomic_DNA"/>
</dbReference>
<dbReference type="Gene3D" id="3.20.20.80">
    <property type="entry name" value="Glycosidases"/>
    <property type="match status" value="1"/>
</dbReference>
<dbReference type="Proteomes" id="UP000294028">
    <property type="component" value="Unassembled WGS sequence"/>
</dbReference>